<name>A0A2V3PS60_9BACT</name>
<dbReference type="Proteomes" id="UP000247973">
    <property type="component" value="Unassembled WGS sequence"/>
</dbReference>
<comment type="subcellular location">
    <subcellularLocation>
        <location evidence="9">Cytoplasm</location>
    </subcellularLocation>
</comment>
<dbReference type="GO" id="GO:0006429">
    <property type="term" value="P:leucyl-tRNA aminoacylation"/>
    <property type="evidence" value="ECO:0007669"/>
    <property type="project" value="UniProtKB-UniRule"/>
</dbReference>
<protein>
    <recommendedName>
        <fullName evidence="9">Leucine--tRNA ligase</fullName>
        <ecNumber evidence="9">6.1.1.4</ecNumber>
    </recommendedName>
    <alternativeName>
        <fullName evidence="9">Leucyl-tRNA synthetase</fullName>
        <shortName evidence="9">LeuRS</shortName>
    </alternativeName>
</protein>
<reference evidence="16 17" key="1">
    <citation type="submission" date="2018-03" db="EMBL/GenBank/DDBJ databases">
        <title>Genomic Encyclopedia of Archaeal and Bacterial Type Strains, Phase II (KMG-II): from individual species to whole genera.</title>
        <authorList>
            <person name="Goeker M."/>
        </authorList>
    </citation>
    <scope>NUCLEOTIDE SEQUENCE [LARGE SCALE GENOMIC DNA]</scope>
    <source>
        <strain evidence="16 17">DSM 100214</strain>
    </source>
</reference>
<dbReference type="Gene3D" id="3.40.50.620">
    <property type="entry name" value="HUPs"/>
    <property type="match status" value="2"/>
</dbReference>
<dbReference type="Gene3D" id="1.10.730.10">
    <property type="entry name" value="Isoleucyl-tRNA Synthetase, Domain 1"/>
    <property type="match status" value="1"/>
</dbReference>
<dbReference type="GO" id="GO:0004823">
    <property type="term" value="F:leucine-tRNA ligase activity"/>
    <property type="evidence" value="ECO:0007669"/>
    <property type="project" value="UniProtKB-UniRule"/>
</dbReference>
<dbReference type="InterPro" id="IPR047216">
    <property type="entry name" value="Endonuclease_DUF559_bact"/>
</dbReference>
<evidence type="ECO:0000256" key="3">
    <source>
        <dbReference type="ARBA" id="ARBA00022598"/>
    </source>
</evidence>
<feature type="binding site" evidence="9">
    <location>
        <position position="852"/>
    </location>
    <ligand>
        <name>ATP</name>
        <dbReference type="ChEBI" id="CHEBI:30616"/>
    </ligand>
</feature>
<feature type="domain" description="DUF559" evidence="12">
    <location>
        <begin position="320"/>
        <end position="425"/>
    </location>
</feature>
<dbReference type="CDD" id="cd01038">
    <property type="entry name" value="Endonuclease_DUF559"/>
    <property type="match status" value="1"/>
</dbReference>
<dbReference type="GO" id="GO:0002161">
    <property type="term" value="F:aminoacyl-tRNA deacylase activity"/>
    <property type="evidence" value="ECO:0007669"/>
    <property type="project" value="InterPro"/>
</dbReference>
<dbReference type="RefSeq" id="WP_110309581.1">
    <property type="nucleotide sequence ID" value="NZ_QICL01000003.1"/>
</dbReference>
<dbReference type="AlphaFoldDB" id="A0A2V3PS60"/>
<dbReference type="FunFam" id="3.40.50.620:FF:000056">
    <property type="entry name" value="Leucine--tRNA ligase"/>
    <property type="match status" value="1"/>
</dbReference>
<evidence type="ECO:0000256" key="7">
    <source>
        <dbReference type="ARBA" id="ARBA00023146"/>
    </source>
</evidence>
<dbReference type="InterPro" id="IPR009080">
    <property type="entry name" value="tRNAsynth_Ia_anticodon-bd"/>
</dbReference>
<gene>
    <name evidence="9" type="primary">leuS</name>
    <name evidence="16" type="ORF">CLV62_10398</name>
</gene>
<keyword evidence="6 9" id="KW-0648">Protein biosynthesis</keyword>
<dbReference type="Pfam" id="PF00133">
    <property type="entry name" value="tRNA-synt_1"/>
    <property type="match status" value="1"/>
</dbReference>
<sequence>MEYNFKEIEKRWQDFWVKNETYKVSEETNKPKYYVLDMFPYPSGAGLHVGHPLGYIASDIYARHKRLQGFNVLHPMGYDAYGLPAEQYAIQTGQHPVITTNQNINRYKEQLDKIGFSFDWSREIRTCEPEYYKWTQWAFIQMFNSYFCNDEQQARPIDELIEVFGSQGTKDMNIACSEVLSFSAEEWNAKSEKEQQEILLNYRIAYLGETMVNWCPALGTVLANDEVINGLSERGGYPVEQRKMRQWCLRVSAYAQRLLDGLEKIDWTDSIKETQKNWIGRSEGAEMKFKIHRPLAPSKGGGIELPPNYTTNKLDWHSNIDNAKEMRSNPTEYESILWEALRNKGIGYKFRRQHLIDQFIVDFVCLEKSVIVEVDGKYHNDPNQQELDNQRSEILRDLGYKIIRFTNDEVVVDFDKVVSTIKAFCDQQVSSFGGDLEEVCVFTTRADTVFGVTFMVLAPESDYVPQLTSAEQKAEVDAYLAATKKRTERERLADKKISGVFTGSYAINPMNGKEIPIWISDYVLAGYGTGAIMAVPAHDSRDYAFAKYFSLPIIPLVEGCDISEESYDAKEGIVTNSDFLNGLTVKEAIEKAKEYIKEKNLGHVKTNYRLRDAIFSRQRYWGEPFPVYYKEGLPYMLPIDKLPLELPEVDKFLPTETGEPPLGRATNWAWDTVNEKTVSVTEINNTTIFQLELNTMPGFAGSSAYYLRYMDPHNDKALVSKESNEYWRSVDLYIGGTEHATGHLIYSRFWNKFLYDINVSCEDEPFKKLINQGMIQGRSNFVYRINGTNKFVSLNLKDQYETTSIHVDVNIVDNDVLDVEKFKAWRPDYAEAEFILEDGKYICGYGVEKMSKSLHNVVNPDDIVEKYGADTLRLYEMFLGPLELSKPWDTNGIDGVHRFLRKLWSLFYKGEEFVVVDEAPTKDELKALHKLIKKISFDIENFSFNTSVSASMICVNELTALKCSKKAILNELVVLLAPFAPHIAEELWHSLGNTTTVCDAVWPQCNEEYLVESVINYTISFNGKARFTIEFAADATNEEIESTVLAHANSVKWLEGKTPKKVIIVPKKIVNIVL</sequence>
<feature type="domain" description="Methionyl/Valyl/Leucyl/Isoleucyl-tRNA synthetase anticodon-binding" evidence="13">
    <location>
        <begin position="925"/>
        <end position="1036"/>
    </location>
</feature>
<evidence type="ECO:0000256" key="6">
    <source>
        <dbReference type="ARBA" id="ARBA00022917"/>
    </source>
</evidence>
<dbReference type="SUPFAM" id="SSF50677">
    <property type="entry name" value="ValRS/IleRS/LeuRS editing domain"/>
    <property type="match status" value="1"/>
</dbReference>
<dbReference type="InterPro" id="IPR002302">
    <property type="entry name" value="Leu-tRNA-ligase"/>
</dbReference>
<feature type="short sequence motif" description="'KMSKS' region" evidence="9">
    <location>
        <begin position="849"/>
        <end position="853"/>
    </location>
</feature>
<dbReference type="SUPFAM" id="SSF52980">
    <property type="entry name" value="Restriction endonuclease-like"/>
    <property type="match status" value="1"/>
</dbReference>
<keyword evidence="5 9" id="KW-0067">ATP-binding</keyword>
<dbReference type="FunFam" id="1.10.730.10:FF:000011">
    <property type="entry name" value="Leucine--tRNA ligase chloroplastic/mitochondrial"/>
    <property type="match status" value="1"/>
</dbReference>
<dbReference type="InterPro" id="IPR014729">
    <property type="entry name" value="Rossmann-like_a/b/a_fold"/>
</dbReference>
<feature type="domain" description="Aminoacyl-tRNA synthetase class Ia" evidence="11">
    <location>
        <begin position="848"/>
        <end position="875"/>
    </location>
</feature>
<evidence type="ECO:0000256" key="4">
    <source>
        <dbReference type="ARBA" id="ARBA00022741"/>
    </source>
</evidence>
<dbReference type="GO" id="GO:0005524">
    <property type="term" value="F:ATP binding"/>
    <property type="evidence" value="ECO:0007669"/>
    <property type="project" value="UniProtKB-UniRule"/>
</dbReference>
<dbReference type="Pfam" id="PF08264">
    <property type="entry name" value="Anticodon_1"/>
    <property type="match status" value="1"/>
</dbReference>
<dbReference type="EMBL" id="QICL01000003">
    <property type="protein sequence ID" value="PXV67425.1"/>
    <property type="molecule type" value="Genomic_DNA"/>
</dbReference>
<keyword evidence="7 9" id="KW-0030">Aminoacyl-tRNA synthetase</keyword>
<evidence type="ECO:0000256" key="1">
    <source>
        <dbReference type="ARBA" id="ARBA00005594"/>
    </source>
</evidence>
<keyword evidence="2 9" id="KW-0963">Cytoplasm</keyword>
<comment type="similarity">
    <text evidence="1 9 10">Belongs to the class-I aminoacyl-tRNA synthetase family.</text>
</comment>
<dbReference type="Pfam" id="PF04480">
    <property type="entry name" value="DUF559"/>
    <property type="match status" value="1"/>
</dbReference>
<evidence type="ECO:0000256" key="5">
    <source>
        <dbReference type="ARBA" id="ARBA00022840"/>
    </source>
</evidence>
<dbReference type="NCBIfam" id="TIGR00396">
    <property type="entry name" value="leuS_bact"/>
    <property type="match status" value="1"/>
</dbReference>
<dbReference type="PANTHER" id="PTHR43740">
    <property type="entry name" value="LEUCYL-TRNA SYNTHETASE"/>
    <property type="match status" value="1"/>
</dbReference>
<evidence type="ECO:0000313" key="16">
    <source>
        <dbReference type="EMBL" id="PXV67425.1"/>
    </source>
</evidence>
<feature type="domain" description="Methionyl/Leucyl tRNA synthetase" evidence="14">
    <location>
        <begin position="38"/>
        <end position="149"/>
    </location>
</feature>
<dbReference type="Pfam" id="PF09334">
    <property type="entry name" value="tRNA-synt_1g"/>
    <property type="match status" value="1"/>
</dbReference>
<dbReference type="InterPro" id="IPR002300">
    <property type="entry name" value="aa-tRNA-synth_Ia"/>
</dbReference>
<keyword evidence="3 9" id="KW-0436">Ligase</keyword>
<evidence type="ECO:0000313" key="17">
    <source>
        <dbReference type="Proteomes" id="UP000247973"/>
    </source>
</evidence>
<organism evidence="16 17">
    <name type="scientific">Dysgonomonas alginatilytica</name>
    <dbReference type="NCBI Taxonomy" id="1605892"/>
    <lineage>
        <taxon>Bacteria</taxon>
        <taxon>Pseudomonadati</taxon>
        <taxon>Bacteroidota</taxon>
        <taxon>Bacteroidia</taxon>
        <taxon>Bacteroidales</taxon>
        <taxon>Dysgonomonadaceae</taxon>
        <taxon>Dysgonomonas</taxon>
    </lineage>
</organism>
<comment type="caution">
    <text evidence="9">Lacks conserved residue(s) required for the propagation of feature annotation.</text>
</comment>
<dbReference type="OrthoDB" id="9810365at2"/>
<dbReference type="InterPro" id="IPR007569">
    <property type="entry name" value="DUF559"/>
</dbReference>
<dbReference type="SUPFAM" id="SSF47323">
    <property type="entry name" value="Anticodon-binding domain of a subclass of class I aminoacyl-tRNA synthetases"/>
    <property type="match status" value="1"/>
</dbReference>
<dbReference type="EC" id="6.1.1.4" evidence="9"/>
<evidence type="ECO:0000259" key="11">
    <source>
        <dbReference type="Pfam" id="PF00133"/>
    </source>
</evidence>
<dbReference type="FunFam" id="3.40.50.620:FF:000154">
    <property type="entry name" value="Leucine--tRNA ligase"/>
    <property type="match status" value="1"/>
</dbReference>
<keyword evidence="4 9" id="KW-0547">Nucleotide-binding</keyword>
<dbReference type="PANTHER" id="PTHR43740:SF2">
    <property type="entry name" value="LEUCINE--TRNA LIGASE, MITOCHONDRIAL"/>
    <property type="match status" value="1"/>
</dbReference>
<dbReference type="InterPro" id="IPR015413">
    <property type="entry name" value="Methionyl/Leucyl_tRNA_Synth"/>
</dbReference>
<evidence type="ECO:0000256" key="8">
    <source>
        <dbReference type="ARBA" id="ARBA00047469"/>
    </source>
</evidence>
<dbReference type="Pfam" id="PF13603">
    <property type="entry name" value="tRNA-synt_1_2"/>
    <property type="match status" value="1"/>
</dbReference>
<dbReference type="Gene3D" id="3.90.740.10">
    <property type="entry name" value="Valyl/Leucyl/Isoleucyl-tRNA synthetase, editing domain"/>
    <property type="match status" value="1"/>
</dbReference>
<dbReference type="InterPro" id="IPR025709">
    <property type="entry name" value="Leu_tRNA-synth_edit"/>
</dbReference>
<dbReference type="CDD" id="cd07958">
    <property type="entry name" value="Anticodon_Ia_Leu_BEm"/>
    <property type="match status" value="1"/>
</dbReference>
<evidence type="ECO:0000259" key="15">
    <source>
        <dbReference type="Pfam" id="PF13603"/>
    </source>
</evidence>
<dbReference type="Gene3D" id="3.40.960.10">
    <property type="entry name" value="VSR Endonuclease"/>
    <property type="match status" value="1"/>
</dbReference>
<dbReference type="InterPro" id="IPR009008">
    <property type="entry name" value="Val/Leu/Ile-tRNA-synth_edit"/>
</dbReference>
<dbReference type="InterPro" id="IPR013155">
    <property type="entry name" value="M/V/L/I-tRNA-synth_anticd-bd"/>
</dbReference>
<comment type="catalytic activity">
    <reaction evidence="8 9">
        <text>tRNA(Leu) + L-leucine + ATP = L-leucyl-tRNA(Leu) + AMP + diphosphate</text>
        <dbReference type="Rhea" id="RHEA:11688"/>
        <dbReference type="Rhea" id="RHEA-COMP:9613"/>
        <dbReference type="Rhea" id="RHEA-COMP:9622"/>
        <dbReference type="ChEBI" id="CHEBI:30616"/>
        <dbReference type="ChEBI" id="CHEBI:33019"/>
        <dbReference type="ChEBI" id="CHEBI:57427"/>
        <dbReference type="ChEBI" id="CHEBI:78442"/>
        <dbReference type="ChEBI" id="CHEBI:78494"/>
        <dbReference type="ChEBI" id="CHEBI:456215"/>
        <dbReference type="EC" id="6.1.1.4"/>
    </reaction>
</comment>
<dbReference type="PROSITE" id="PS00178">
    <property type="entry name" value="AA_TRNA_LIGASE_I"/>
    <property type="match status" value="1"/>
</dbReference>
<evidence type="ECO:0000256" key="9">
    <source>
        <dbReference type="HAMAP-Rule" id="MF_00049"/>
    </source>
</evidence>
<evidence type="ECO:0000259" key="14">
    <source>
        <dbReference type="Pfam" id="PF09334"/>
    </source>
</evidence>
<proteinExistence type="inferred from homology"/>
<accession>A0A2V3PS60</accession>
<dbReference type="SUPFAM" id="SSF52374">
    <property type="entry name" value="Nucleotidylyl transferase"/>
    <property type="match status" value="1"/>
</dbReference>
<dbReference type="GO" id="GO:0005829">
    <property type="term" value="C:cytosol"/>
    <property type="evidence" value="ECO:0007669"/>
    <property type="project" value="TreeGrafter"/>
</dbReference>
<dbReference type="PRINTS" id="PR00985">
    <property type="entry name" value="TRNASYNTHLEU"/>
</dbReference>
<evidence type="ECO:0000256" key="2">
    <source>
        <dbReference type="ARBA" id="ARBA00022490"/>
    </source>
</evidence>
<feature type="domain" description="Leucyl-tRNA synthetase editing" evidence="15">
    <location>
        <begin position="437"/>
        <end position="595"/>
    </location>
</feature>
<keyword evidence="17" id="KW-1185">Reference proteome</keyword>
<comment type="caution">
    <text evidence="16">The sequence shown here is derived from an EMBL/GenBank/DDBJ whole genome shotgun (WGS) entry which is preliminary data.</text>
</comment>
<dbReference type="InterPro" id="IPR001412">
    <property type="entry name" value="aa-tRNA-synth_I_CS"/>
</dbReference>
<dbReference type="InterPro" id="IPR011335">
    <property type="entry name" value="Restrct_endonuc-II-like"/>
</dbReference>
<evidence type="ECO:0000259" key="12">
    <source>
        <dbReference type="Pfam" id="PF04480"/>
    </source>
</evidence>
<evidence type="ECO:0000259" key="13">
    <source>
        <dbReference type="Pfam" id="PF08264"/>
    </source>
</evidence>
<dbReference type="HAMAP" id="MF_00049_B">
    <property type="entry name" value="Leu_tRNA_synth_B"/>
    <property type="match status" value="1"/>
</dbReference>
<evidence type="ECO:0000256" key="10">
    <source>
        <dbReference type="RuleBase" id="RU363035"/>
    </source>
</evidence>
<dbReference type="FunFam" id="3.40.50.620:FF:000060">
    <property type="entry name" value="Leucine--tRNA ligase"/>
    <property type="match status" value="1"/>
</dbReference>